<evidence type="ECO:0000313" key="8">
    <source>
        <dbReference type="Proteomes" id="UP000004509"/>
    </source>
</evidence>
<accession>C8PPY8</accession>
<dbReference type="PANTHER" id="PTHR34857:SF2">
    <property type="entry name" value="SLL0384 PROTEIN"/>
    <property type="match status" value="1"/>
</dbReference>
<evidence type="ECO:0000256" key="4">
    <source>
        <dbReference type="ARBA" id="ARBA00022989"/>
    </source>
</evidence>
<dbReference type="EMBL" id="ACYH01000032">
    <property type="protein sequence ID" value="EEV20470.1"/>
    <property type="molecule type" value="Genomic_DNA"/>
</dbReference>
<dbReference type="RefSeq" id="WP_006188643.1">
    <property type="nucleotide sequence ID" value="NZ_ACYH01000032.1"/>
</dbReference>
<feature type="transmembrane region" description="Helical" evidence="6">
    <location>
        <begin position="58"/>
        <end position="78"/>
    </location>
</feature>
<sequence length="236" mass="26806">MNKIHDTINTQQVDPRTVLIIVFLCTFTGLAVNKPISSHLLLCICVLYALSAKAYKECMMYSFIYIVIAVLMYGIAYIPNTNLMLMIVSLSYIAQKFIIMMIMAAFLKKRTSLPYIISAMQVVKCPNAVAIPFIVLLRYIPTVTEDYRCLRDSLKIRGISVSVVRFFIHPIRTLEFLIVPILLRSVRVAEELSASLLLRGIEAFKDRTNLYPLQFKTIDYVYICSALMSVVVIGVL</sequence>
<evidence type="ECO:0000256" key="3">
    <source>
        <dbReference type="ARBA" id="ARBA00022692"/>
    </source>
</evidence>
<organism evidence="7 8">
    <name type="scientific">Treponema vincentii ATCC 35580</name>
    <dbReference type="NCBI Taxonomy" id="596324"/>
    <lineage>
        <taxon>Bacteria</taxon>
        <taxon>Pseudomonadati</taxon>
        <taxon>Spirochaetota</taxon>
        <taxon>Spirochaetia</taxon>
        <taxon>Spirochaetales</taxon>
        <taxon>Treponemataceae</taxon>
        <taxon>Treponema</taxon>
    </lineage>
</organism>
<evidence type="ECO:0000256" key="2">
    <source>
        <dbReference type="ARBA" id="ARBA00022475"/>
    </source>
</evidence>
<evidence type="ECO:0000256" key="5">
    <source>
        <dbReference type="ARBA" id="ARBA00023136"/>
    </source>
</evidence>
<feature type="transmembrane region" description="Helical" evidence="6">
    <location>
        <begin position="20"/>
        <end position="51"/>
    </location>
</feature>
<dbReference type="STRING" id="596324.TREVI0001_0292"/>
<feature type="transmembrane region" description="Helical" evidence="6">
    <location>
        <begin position="84"/>
        <end position="107"/>
    </location>
</feature>
<keyword evidence="3 6" id="KW-0812">Transmembrane</keyword>
<dbReference type="PANTHER" id="PTHR34857">
    <property type="entry name" value="SLL0384 PROTEIN"/>
    <property type="match status" value="1"/>
</dbReference>
<reference evidence="7 8" key="1">
    <citation type="submission" date="2009-07" db="EMBL/GenBank/DDBJ databases">
        <authorList>
            <person name="Madupu R."/>
            <person name="Sebastian Y."/>
            <person name="Durkin A.S."/>
            <person name="Torralba M."/>
            <person name="Methe B."/>
            <person name="Sutton G.G."/>
            <person name="Strausberg R.L."/>
            <person name="Nelson K.E."/>
        </authorList>
    </citation>
    <scope>NUCLEOTIDE SEQUENCE [LARGE SCALE GENOMIC DNA]</scope>
    <source>
        <strain evidence="7 8">ATCC 35580</strain>
    </source>
</reference>
<protein>
    <submittedName>
        <fullName evidence="7">Cobalt transport protein</fullName>
    </submittedName>
</protein>
<dbReference type="Proteomes" id="UP000004509">
    <property type="component" value="Unassembled WGS sequence"/>
</dbReference>
<keyword evidence="4 6" id="KW-1133">Transmembrane helix</keyword>
<dbReference type="Pfam" id="PF02361">
    <property type="entry name" value="CbiQ"/>
    <property type="match status" value="1"/>
</dbReference>
<proteinExistence type="predicted"/>
<dbReference type="eggNOG" id="COG0619">
    <property type="taxonomic scope" value="Bacteria"/>
</dbReference>
<evidence type="ECO:0000256" key="6">
    <source>
        <dbReference type="SAM" id="Phobius"/>
    </source>
</evidence>
<name>C8PPY8_9SPIR</name>
<dbReference type="InterPro" id="IPR051611">
    <property type="entry name" value="ECF_transporter_component"/>
</dbReference>
<dbReference type="CDD" id="cd16914">
    <property type="entry name" value="EcfT"/>
    <property type="match status" value="1"/>
</dbReference>
<evidence type="ECO:0000256" key="1">
    <source>
        <dbReference type="ARBA" id="ARBA00004141"/>
    </source>
</evidence>
<keyword evidence="2" id="KW-1003">Cell membrane</keyword>
<dbReference type="GO" id="GO:0005886">
    <property type="term" value="C:plasma membrane"/>
    <property type="evidence" value="ECO:0007669"/>
    <property type="project" value="UniProtKB-ARBA"/>
</dbReference>
<comment type="subcellular location">
    <subcellularLocation>
        <location evidence="1">Membrane</location>
        <topology evidence="1">Multi-pass membrane protein</topology>
    </subcellularLocation>
</comment>
<comment type="caution">
    <text evidence="7">The sequence shown here is derived from an EMBL/GenBank/DDBJ whole genome shotgun (WGS) entry which is preliminary data.</text>
</comment>
<evidence type="ECO:0000313" key="7">
    <source>
        <dbReference type="EMBL" id="EEV20470.1"/>
    </source>
</evidence>
<dbReference type="AlphaFoldDB" id="C8PPY8"/>
<dbReference type="InterPro" id="IPR003339">
    <property type="entry name" value="ABC/ECF_trnsptr_transmembrane"/>
</dbReference>
<gene>
    <name evidence="7" type="ORF">TREVI0001_0292</name>
</gene>
<keyword evidence="5 6" id="KW-0472">Membrane</keyword>